<comment type="similarity">
    <text evidence="1">Belongs to the ClpS family.</text>
</comment>
<gene>
    <name evidence="1 4" type="primary">clpS</name>
    <name evidence="4" type="ORF">HBH25_00175</name>
</gene>
<dbReference type="GO" id="GO:0006508">
    <property type="term" value="P:proteolysis"/>
    <property type="evidence" value="ECO:0007669"/>
    <property type="project" value="UniProtKB-KW"/>
</dbReference>
<keyword evidence="5" id="KW-1185">Reference proteome</keyword>
<feature type="region of interest" description="Disordered" evidence="2">
    <location>
        <begin position="15"/>
        <end position="38"/>
    </location>
</feature>
<proteinExistence type="inferred from homology"/>
<dbReference type="Proteomes" id="UP000746535">
    <property type="component" value="Unassembled WGS sequence"/>
</dbReference>
<dbReference type="InterPro" id="IPR014719">
    <property type="entry name" value="Ribosomal_bL12_C/ClpS-like"/>
</dbReference>
<feature type="domain" description="Adaptor protein ClpS core" evidence="3">
    <location>
        <begin position="52"/>
        <end position="130"/>
    </location>
</feature>
<evidence type="ECO:0000313" key="4">
    <source>
        <dbReference type="EMBL" id="NJO99288.1"/>
    </source>
</evidence>
<dbReference type="EMBL" id="JAAVJI010000001">
    <property type="protein sequence ID" value="NJO99288.1"/>
    <property type="molecule type" value="Genomic_DNA"/>
</dbReference>
<evidence type="ECO:0000313" key="5">
    <source>
        <dbReference type="Proteomes" id="UP000746535"/>
    </source>
</evidence>
<dbReference type="GO" id="GO:0008233">
    <property type="term" value="F:peptidase activity"/>
    <property type="evidence" value="ECO:0007669"/>
    <property type="project" value="UniProtKB-KW"/>
</dbReference>
<dbReference type="PANTHER" id="PTHR33473:SF19">
    <property type="entry name" value="ATP-DEPENDENT CLP PROTEASE ADAPTER PROTEIN CLPS"/>
    <property type="match status" value="1"/>
</dbReference>
<dbReference type="RefSeq" id="WP_168080321.1">
    <property type="nucleotide sequence ID" value="NZ_JAAVJI010000001.1"/>
</dbReference>
<accession>A0ABX0YA66</accession>
<dbReference type="Pfam" id="PF02617">
    <property type="entry name" value="ClpS"/>
    <property type="match status" value="1"/>
</dbReference>
<dbReference type="NCBIfam" id="NF000672">
    <property type="entry name" value="PRK00033.1-5"/>
    <property type="match status" value="1"/>
</dbReference>
<keyword evidence="4" id="KW-0378">Hydrolase</keyword>
<keyword evidence="4" id="KW-0645">Protease</keyword>
<comment type="subunit">
    <text evidence="1">Binds to the N-terminal domain of the chaperone ClpA.</text>
</comment>
<comment type="caution">
    <text evidence="4">The sequence shown here is derived from an EMBL/GenBank/DDBJ whole genome shotgun (WGS) entry which is preliminary data.</text>
</comment>
<evidence type="ECO:0000256" key="1">
    <source>
        <dbReference type="HAMAP-Rule" id="MF_00302"/>
    </source>
</evidence>
<dbReference type="SUPFAM" id="SSF54736">
    <property type="entry name" value="ClpS-like"/>
    <property type="match status" value="1"/>
</dbReference>
<dbReference type="Gene3D" id="3.30.1390.10">
    <property type="match status" value="1"/>
</dbReference>
<protein>
    <recommendedName>
        <fullName evidence="1">ATP-dependent Clp protease adapter protein ClpS</fullName>
    </recommendedName>
</protein>
<comment type="function">
    <text evidence="1">Involved in the modulation of the specificity of the ClpAP-mediated ATP-dependent protein degradation.</text>
</comment>
<reference evidence="4 5" key="1">
    <citation type="submission" date="2020-03" db="EMBL/GenBank/DDBJ databases">
        <authorList>
            <person name="Wang L."/>
            <person name="He N."/>
            <person name="Li Y."/>
            <person name="Fang Y."/>
            <person name="Zhang F."/>
        </authorList>
    </citation>
    <scope>NUCLEOTIDE SEQUENCE [LARGE SCALE GENOMIC DNA]</scope>
    <source>
        <strain evidence="5">hsmgli-8</strain>
    </source>
</reference>
<sequence>MHAINHIRLTFKQERPGLDQPRSGRLGPDDAAPLDDDSAGVALQESKPALQAPPMYKVVLFNDDYTPMDFVVEVLELFFNLNRELATKVMLAVHTEGRAVCGLYTRDIAETKAMQVNQHARDSQHPLLCEIEKDG</sequence>
<evidence type="ECO:0000256" key="2">
    <source>
        <dbReference type="SAM" id="MobiDB-lite"/>
    </source>
</evidence>
<dbReference type="InterPro" id="IPR003769">
    <property type="entry name" value="ClpS_core"/>
</dbReference>
<evidence type="ECO:0000259" key="3">
    <source>
        <dbReference type="Pfam" id="PF02617"/>
    </source>
</evidence>
<organism evidence="4 5">
    <name type="scientific">Pseudomonas quercus</name>
    <dbReference type="NCBI Taxonomy" id="2722792"/>
    <lineage>
        <taxon>Bacteria</taxon>
        <taxon>Pseudomonadati</taxon>
        <taxon>Pseudomonadota</taxon>
        <taxon>Gammaproteobacteria</taxon>
        <taxon>Pseudomonadales</taxon>
        <taxon>Pseudomonadaceae</taxon>
        <taxon>Pseudomonas</taxon>
    </lineage>
</organism>
<name>A0ABX0YA66_9PSED</name>
<dbReference type="InterPro" id="IPR022935">
    <property type="entry name" value="ClpS"/>
</dbReference>
<dbReference type="HAMAP" id="MF_00302">
    <property type="entry name" value="ClpS"/>
    <property type="match status" value="1"/>
</dbReference>
<dbReference type="PANTHER" id="PTHR33473">
    <property type="entry name" value="ATP-DEPENDENT CLP PROTEASE ADAPTER PROTEIN CLPS1, CHLOROPLASTIC"/>
    <property type="match status" value="1"/>
</dbReference>
<dbReference type="NCBIfam" id="NF000669">
    <property type="entry name" value="PRK00033.1-2"/>
    <property type="match status" value="1"/>
</dbReference>